<dbReference type="NCBIfam" id="NF045719">
    <property type="entry name" value="GSU3473_fam"/>
    <property type="match status" value="1"/>
</dbReference>
<dbReference type="EMBL" id="FNQN01000009">
    <property type="protein sequence ID" value="SEA68032.1"/>
    <property type="molecule type" value="Genomic_DNA"/>
</dbReference>
<evidence type="ECO:0000313" key="2">
    <source>
        <dbReference type="Proteomes" id="UP000199409"/>
    </source>
</evidence>
<dbReference type="Proteomes" id="UP000199409">
    <property type="component" value="Unassembled WGS sequence"/>
</dbReference>
<accession>A0A1H4D6V9</accession>
<dbReference type="InterPro" id="IPR054686">
    <property type="entry name" value="GSU3473-like"/>
</dbReference>
<dbReference type="STRING" id="37625.SAMN05660420_02850"/>
<evidence type="ECO:0000313" key="1">
    <source>
        <dbReference type="EMBL" id="SEA68032.1"/>
    </source>
</evidence>
<reference evidence="1 2" key="1">
    <citation type="submission" date="2016-10" db="EMBL/GenBank/DDBJ databases">
        <authorList>
            <person name="de Groot N.N."/>
        </authorList>
    </citation>
    <scope>NUCLEOTIDE SEQUENCE [LARGE SCALE GENOMIC DNA]</scope>
    <source>
        <strain evidence="1 2">DSM 7343</strain>
    </source>
</reference>
<protein>
    <submittedName>
        <fullName evidence="1">Uncharacterized protein</fullName>
    </submittedName>
</protein>
<dbReference type="RefSeq" id="WP_092349989.1">
    <property type="nucleotide sequence ID" value="NZ_FNQN01000009.1"/>
</dbReference>
<keyword evidence="2" id="KW-1185">Reference proteome</keyword>
<proteinExistence type="predicted"/>
<gene>
    <name evidence="1" type="ORF">SAMN05660420_02850</name>
</gene>
<name>A0A1H4D6V9_9BACT</name>
<sequence>MLIPVVYPNGKHDLVKDFLLSRLIDDMSIIKFKRNSGWVSTTANDIRRSNKVAYDGPKRRLQDSESAEMIDFF</sequence>
<organism evidence="1 2">
    <name type="scientific">Desulfuromusa kysingii</name>
    <dbReference type="NCBI Taxonomy" id="37625"/>
    <lineage>
        <taxon>Bacteria</taxon>
        <taxon>Pseudomonadati</taxon>
        <taxon>Thermodesulfobacteriota</taxon>
        <taxon>Desulfuromonadia</taxon>
        <taxon>Desulfuromonadales</taxon>
        <taxon>Geopsychrobacteraceae</taxon>
        <taxon>Desulfuromusa</taxon>
    </lineage>
</organism>
<dbReference type="AlphaFoldDB" id="A0A1H4D6V9"/>
<dbReference type="OrthoDB" id="5405882at2"/>